<dbReference type="RefSeq" id="XP_035348385.1">
    <property type="nucleotide sequence ID" value="XM_035492492.1"/>
</dbReference>
<dbReference type="AlphaFoldDB" id="A0A7H8R920"/>
<accession>A0A7H8R920</accession>
<keyword evidence="2" id="KW-1133">Transmembrane helix</keyword>
<evidence type="ECO:0000256" key="1">
    <source>
        <dbReference type="SAM" id="MobiDB-lite"/>
    </source>
</evidence>
<proteinExistence type="predicted"/>
<feature type="compositionally biased region" description="Basic and acidic residues" evidence="1">
    <location>
        <begin position="91"/>
        <end position="113"/>
    </location>
</feature>
<dbReference type="EMBL" id="CP055902">
    <property type="protein sequence ID" value="QKX62211.1"/>
    <property type="molecule type" value="Genomic_DNA"/>
</dbReference>
<feature type="region of interest" description="Disordered" evidence="1">
    <location>
        <begin position="86"/>
        <end position="118"/>
    </location>
</feature>
<reference evidence="4" key="1">
    <citation type="submission" date="2020-06" db="EMBL/GenBank/DDBJ databases">
        <title>A chromosome-scale genome assembly of Talaromyces rugulosus W13939.</title>
        <authorList>
            <person name="Wang B."/>
            <person name="Guo L."/>
            <person name="Ye K."/>
            <person name="Wang L."/>
        </authorList>
    </citation>
    <scope>NUCLEOTIDE SEQUENCE [LARGE SCALE GENOMIC DNA]</scope>
    <source>
        <strain evidence="4">W13939</strain>
    </source>
</reference>
<dbReference type="KEGG" id="trg:TRUGW13939_09370"/>
<keyword evidence="2" id="KW-0812">Transmembrane</keyword>
<organism evidence="3 4">
    <name type="scientific">Talaromyces rugulosus</name>
    <name type="common">Penicillium rugulosum</name>
    <dbReference type="NCBI Taxonomy" id="121627"/>
    <lineage>
        <taxon>Eukaryota</taxon>
        <taxon>Fungi</taxon>
        <taxon>Dikarya</taxon>
        <taxon>Ascomycota</taxon>
        <taxon>Pezizomycotina</taxon>
        <taxon>Eurotiomycetes</taxon>
        <taxon>Eurotiomycetidae</taxon>
        <taxon>Eurotiales</taxon>
        <taxon>Trichocomaceae</taxon>
        <taxon>Talaromyces</taxon>
        <taxon>Talaromyces sect. Islandici</taxon>
    </lineage>
</organism>
<evidence type="ECO:0000313" key="3">
    <source>
        <dbReference type="EMBL" id="QKX62211.1"/>
    </source>
</evidence>
<gene>
    <name evidence="3" type="ORF">TRUGW13939_09370</name>
</gene>
<sequence>MAPICLDNHVGGRPNPLYNKGSLIRLFTFQHDDNAQDEAIRAGHQKYPQVEAPKSTISLKCDAALGCGTLESRSYKARTWARAVESSFETDASKTSKQKQEPSHMDDSTRLEEYYDEDISPFERDRRIHASKKNKNKQELSHTIYQENNEYEKENEDEEVVSRVCQYSTGSRYGYLIDHCPEFQQSAPPHPHFVSRARHIQTYPETSHGVRVDLTLGTITLIMVFLLLIAIMLVEIVDIVFDSRRTSSPEGGRRGRSRTRRALARAFGVPRKVFVDNPENEKETTGLGVSLER</sequence>
<evidence type="ECO:0000313" key="4">
    <source>
        <dbReference type="Proteomes" id="UP000509510"/>
    </source>
</evidence>
<dbReference type="GeneID" id="55996853"/>
<keyword evidence="4" id="KW-1185">Reference proteome</keyword>
<dbReference type="OrthoDB" id="10504358at2759"/>
<keyword evidence="2" id="KW-0472">Membrane</keyword>
<protein>
    <submittedName>
        <fullName evidence="3">Uncharacterized protein</fullName>
    </submittedName>
</protein>
<evidence type="ECO:0000256" key="2">
    <source>
        <dbReference type="SAM" id="Phobius"/>
    </source>
</evidence>
<dbReference type="Proteomes" id="UP000509510">
    <property type="component" value="Chromosome V"/>
</dbReference>
<name>A0A7H8R920_TALRU</name>
<feature type="transmembrane region" description="Helical" evidence="2">
    <location>
        <begin position="214"/>
        <end position="237"/>
    </location>
</feature>